<evidence type="ECO:0000259" key="1">
    <source>
        <dbReference type="Pfam" id="PF00535"/>
    </source>
</evidence>
<accession>A0ABV9XE05</accession>
<keyword evidence="3" id="KW-1185">Reference proteome</keyword>
<dbReference type="GO" id="GO:0016757">
    <property type="term" value="F:glycosyltransferase activity"/>
    <property type="evidence" value="ECO:0007669"/>
    <property type="project" value="UniProtKB-KW"/>
</dbReference>
<dbReference type="Gene3D" id="3.90.550.10">
    <property type="entry name" value="Spore Coat Polysaccharide Biosynthesis Protein SpsA, Chain A"/>
    <property type="match status" value="1"/>
</dbReference>
<dbReference type="SUPFAM" id="SSF53448">
    <property type="entry name" value="Nucleotide-diphospho-sugar transferases"/>
    <property type="match status" value="1"/>
</dbReference>
<sequence>MNDGVPGRISYCVTCKNRLWQLRETLPENLERVRADGRAEIVLVNYNSDDGLDTWVRRFRPEIESGLLRYLHERSEPYIHLSKAKNLAHFGSTGEFLVNLDADNFIGDTVRAWREVWAREYDTLVHGFVAETDRGRFGRRDGLPADGNGTCGRIGLPRRHFLALGGYDEEMLPMSQQDVDLIDRARALGLGVVRVPQPDRASAPAAICNSIQDKLAHTGSSLSWEEMRRRNRERRLESLRLGRLVANPDRVPVKLLLNFTEAVEV</sequence>
<name>A0ABV9XE05_9ACTN</name>
<dbReference type="EMBL" id="JBHSJD010000009">
    <property type="protein sequence ID" value="MFC5023537.1"/>
    <property type="molecule type" value="Genomic_DNA"/>
</dbReference>
<gene>
    <name evidence="2" type="ORF">ACFPM3_15470</name>
</gene>
<organism evidence="2 3">
    <name type="scientific">Streptomyces coeruleoprunus</name>
    <dbReference type="NCBI Taxonomy" id="285563"/>
    <lineage>
        <taxon>Bacteria</taxon>
        <taxon>Bacillati</taxon>
        <taxon>Actinomycetota</taxon>
        <taxon>Actinomycetes</taxon>
        <taxon>Kitasatosporales</taxon>
        <taxon>Streptomycetaceae</taxon>
        <taxon>Streptomyces</taxon>
    </lineage>
</organism>
<dbReference type="InterPro" id="IPR029044">
    <property type="entry name" value="Nucleotide-diphossugar_trans"/>
</dbReference>
<dbReference type="EC" id="2.4.-.-" evidence="2"/>
<evidence type="ECO:0000313" key="2">
    <source>
        <dbReference type="EMBL" id="MFC5023537.1"/>
    </source>
</evidence>
<dbReference type="Pfam" id="PF00535">
    <property type="entry name" value="Glycos_transf_2"/>
    <property type="match status" value="1"/>
</dbReference>
<dbReference type="Proteomes" id="UP001595829">
    <property type="component" value="Unassembled WGS sequence"/>
</dbReference>
<dbReference type="RefSeq" id="WP_345688857.1">
    <property type="nucleotide sequence ID" value="NZ_BAABIT010000001.1"/>
</dbReference>
<evidence type="ECO:0000313" key="3">
    <source>
        <dbReference type="Proteomes" id="UP001595829"/>
    </source>
</evidence>
<feature type="domain" description="Glycosyltransferase 2-like" evidence="1">
    <location>
        <begin position="11"/>
        <end position="108"/>
    </location>
</feature>
<proteinExistence type="predicted"/>
<protein>
    <submittedName>
        <fullName evidence="2">Glycosyltransferase</fullName>
        <ecNumber evidence="2">2.4.-.-</ecNumber>
    </submittedName>
</protein>
<reference evidence="3" key="1">
    <citation type="journal article" date="2019" name="Int. J. Syst. Evol. Microbiol.">
        <title>The Global Catalogue of Microorganisms (GCM) 10K type strain sequencing project: providing services to taxonomists for standard genome sequencing and annotation.</title>
        <authorList>
            <consortium name="The Broad Institute Genomics Platform"/>
            <consortium name="The Broad Institute Genome Sequencing Center for Infectious Disease"/>
            <person name="Wu L."/>
            <person name="Ma J."/>
        </authorList>
    </citation>
    <scope>NUCLEOTIDE SEQUENCE [LARGE SCALE GENOMIC DNA]</scope>
    <source>
        <strain evidence="3">CGMCC 4.1648</strain>
    </source>
</reference>
<keyword evidence="2" id="KW-0808">Transferase</keyword>
<comment type="caution">
    <text evidence="2">The sequence shown here is derived from an EMBL/GenBank/DDBJ whole genome shotgun (WGS) entry which is preliminary data.</text>
</comment>
<keyword evidence="2" id="KW-0328">Glycosyltransferase</keyword>
<dbReference type="InterPro" id="IPR001173">
    <property type="entry name" value="Glyco_trans_2-like"/>
</dbReference>